<name>A0A8B8NHJ2_9MYRT</name>
<evidence type="ECO:0000256" key="8">
    <source>
        <dbReference type="ARBA" id="ARBA00022824"/>
    </source>
</evidence>
<feature type="transmembrane region" description="Helical" evidence="13">
    <location>
        <begin position="90"/>
        <end position="109"/>
    </location>
</feature>
<keyword evidence="11 13" id="KW-0472">Membrane</keyword>
<evidence type="ECO:0000256" key="12">
    <source>
        <dbReference type="ARBA" id="ARBA00047353"/>
    </source>
</evidence>
<dbReference type="KEGG" id="rarg:115734817"/>
<dbReference type="EC" id="2.5.1.87" evidence="5"/>
<dbReference type="InterPro" id="IPR036424">
    <property type="entry name" value="UPP_synth-like_sf"/>
</dbReference>
<evidence type="ECO:0000256" key="7">
    <source>
        <dbReference type="ARBA" id="ARBA00022692"/>
    </source>
</evidence>
<reference evidence="15" key="2">
    <citation type="submission" date="2025-08" db="UniProtKB">
        <authorList>
            <consortium name="RefSeq"/>
        </authorList>
    </citation>
    <scope>IDENTIFICATION</scope>
    <source>
        <tissue evidence="15">Leaf</tissue>
    </source>
</reference>
<evidence type="ECO:0000256" key="2">
    <source>
        <dbReference type="ARBA" id="ARBA00004586"/>
    </source>
</evidence>
<dbReference type="Gene3D" id="3.40.1180.10">
    <property type="entry name" value="Decaprenyl diphosphate synthase-like"/>
    <property type="match status" value="1"/>
</dbReference>
<dbReference type="AlphaFoldDB" id="A0A8B8NHJ2"/>
<keyword evidence="14" id="KW-1185">Reference proteome</keyword>
<dbReference type="UniPathway" id="UPA00378"/>
<dbReference type="SUPFAM" id="SSF64005">
    <property type="entry name" value="Undecaprenyl diphosphate synthase"/>
    <property type="match status" value="1"/>
</dbReference>
<dbReference type="Proteomes" id="UP000827889">
    <property type="component" value="Chromosome 2"/>
</dbReference>
<evidence type="ECO:0000256" key="3">
    <source>
        <dbReference type="ARBA" id="ARBA00004922"/>
    </source>
</evidence>
<gene>
    <name evidence="15" type="primary">LOC115734817</name>
</gene>
<proteinExistence type="inferred from homology"/>
<reference evidence="14" key="1">
    <citation type="submission" date="2025-05" db="UniProtKB">
        <authorList>
            <consortium name="RefSeq"/>
        </authorList>
    </citation>
    <scope>NUCLEOTIDE SEQUENCE [LARGE SCALE GENOMIC DNA]</scope>
</reference>
<keyword evidence="6" id="KW-0808">Transferase</keyword>
<comment type="catalytic activity">
    <reaction evidence="12">
        <text>n isopentenyl diphosphate + (2E,6E)-farnesyl diphosphate = a di-trans,poly-cis-polyprenyl diphosphate + n diphosphate</text>
        <dbReference type="Rhea" id="RHEA:53008"/>
        <dbReference type="Rhea" id="RHEA-COMP:19494"/>
        <dbReference type="ChEBI" id="CHEBI:33019"/>
        <dbReference type="ChEBI" id="CHEBI:128769"/>
        <dbReference type="ChEBI" id="CHEBI:136960"/>
        <dbReference type="ChEBI" id="CHEBI:175763"/>
        <dbReference type="EC" id="2.5.1.87"/>
    </reaction>
</comment>
<evidence type="ECO:0000256" key="9">
    <source>
        <dbReference type="ARBA" id="ARBA00022842"/>
    </source>
</evidence>
<evidence type="ECO:0000256" key="13">
    <source>
        <dbReference type="SAM" id="Phobius"/>
    </source>
</evidence>
<keyword evidence="9" id="KW-0460">Magnesium</keyword>
<dbReference type="RefSeq" id="XP_030521628.1">
    <property type="nucleotide sequence ID" value="XM_030665768.2"/>
</dbReference>
<dbReference type="GO" id="GO:0005789">
    <property type="term" value="C:endoplasmic reticulum membrane"/>
    <property type="evidence" value="ECO:0007669"/>
    <property type="project" value="UniProtKB-SubCell"/>
</dbReference>
<comment type="cofactor">
    <cofactor evidence="1">
        <name>Mg(2+)</name>
        <dbReference type="ChEBI" id="CHEBI:18420"/>
    </cofactor>
</comment>
<dbReference type="PANTHER" id="PTHR21528">
    <property type="entry name" value="DEHYDRODOLICHYL DIPHOSPHATE SYNTHASE COMPLEX SUBUNIT NUS1"/>
    <property type="match status" value="1"/>
</dbReference>
<evidence type="ECO:0000313" key="14">
    <source>
        <dbReference type="Proteomes" id="UP000827889"/>
    </source>
</evidence>
<evidence type="ECO:0000256" key="5">
    <source>
        <dbReference type="ARBA" id="ARBA00012596"/>
    </source>
</evidence>
<dbReference type="GO" id="GO:1904423">
    <property type="term" value="C:dehydrodolichyl diphosphate synthase complex"/>
    <property type="evidence" value="ECO:0007669"/>
    <property type="project" value="InterPro"/>
</dbReference>
<evidence type="ECO:0000256" key="10">
    <source>
        <dbReference type="ARBA" id="ARBA00022989"/>
    </source>
</evidence>
<dbReference type="PANTHER" id="PTHR21528:SF0">
    <property type="entry name" value="DEHYDRODOLICHYL DIPHOSPHATE SYNTHASE COMPLEX SUBUNIT NUS1"/>
    <property type="match status" value="1"/>
</dbReference>
<comment type="subcellular location">
    <subcellularLocation>
        <location evidence="2">Endoplasmic reticulum membrane</location>
    </subcellularLocation>
</comment>
<evidence type="ECO:0000256" key="11">
    <source>
        <dbReference type="ARBA" id="ARBA00023136"/>
    </source>
</evidence>
<dbReference type="GeneID" id="115734817"/>
<dbReference type="GO" id="GO:0045547">
    <property type="term" value="F:ditrans,polycis-polyprenyl diphosphate synthase [(2E,6E)-farnesyl diphosphate specific] activity"/>
    <property type="evidence" value="ECO:0007669"/>
    <property type="project" value="UniProtKB-EC"/>
</dbReference>
<sequence length="320" mass="36190">MNWRSKSKQRSDGEKQNTAGDNYLKWRKQAQLLRRGSRRTVPVPSSLNVDDILSSPFSDVVRWIRSMGSTNKMRGPNCWTARVGSFGLQLIWHFIHFIISTCYFVLGLADAVDSYVISSGLLKKYNDLNLGKLRYLAIGVDSDEARQTSKVIKLLQWLSDIGMKHVCLYDEEGVLKKSKDAILEKLSHVRLFEETDEKLPLDKKNMNLELASPSDGKEAVAKAANLLFTKHLELKSATEDQGENVFTEANMSEALRALGCSGPEPDLLLVYGPARCHLGFPPWRLRYTEIVHMGPLKSMKHGSLMKAIYKFTLVHQNYGK</sequence>
<dbReference type="OrthoDB" id="19639at2759"/>
<keyword evidence="8" id="KW-0256">Endoplasmic reticulum</keyword>
<dbReference type="InterPro" id="IPR038887">
    <property type="entry name" value="Nus1/NgBR"/>
</dbReference>
<accession>A0A8B8NHJ2</accession>
<comment type="similarity">
    <text evidence="4">Belongs to the UPP synthase family.</text>
</comment>
<keyword evidence="10 13" id="KW-1133">Transmembrane helix</keyword>
<evidence type="ECO:0000256" key="1">
    <source>
        <dbReference type="ARBA" id="ARBA00001946"/>
    </source>
</evidence>
<evidence type="ECO:0000256" key="4">
    <source>
        <dbReference type="ARBA" id="ARBA00005432"/>
    </source>
</evidence>
<keyword evidence="7 13" id="KW-0812">Transmembrane</keyword>
<protein>
    <recommendedName>
        <fullName evidence="5">ditrans,polycis-polyprenyl diphosphate synthase [(2E,6E)-farnesyldiphosphate specific]</fullName>
        <ecNumber evidence="5">2.5.1.87</ecNumber>
    </recommendedName>
</protein>
<evidence type="ECO:0000313" key="15">
    <source>
        <dbReference type="RefSeq" id="XP_030521628.1"/>
    </source>
</evidence>
<evidence type="ECO:0000256" key="6">
    <source>
        <dbReference type="ARBA" id="ARBA00022679"/>
    </source>
</evidence>
<organism evidence="14 15">
    <name type="scientific">Rhodamnia argentea</name>
    <dbReference type="NCBI Taxonomy" id="178133"/>
    <lineage>
        <taxon>Eukaryota</taxon>
        <taxon>Viridiplantae</taxon>
        <taxon>Streptophyta</taxon>
        <taxon>Embryophyta</taxon>
        <taxon>Tracheophyta</taxon>
        <taxon>Spermatophyta</taxon>
        <taxon>Magnoliopsida</taxon>
        <taxon>eudicotyledons</taxon>
        <taxon>Gunneridae</taxon>
        <taxon>Pentapetalae</taxon>
        <taxon>rosids</taxon>
        <taxon>malvids</taxon>
        <taxon>Myrtales</taxon>
        <taxon>Myrtaceae</taxon>
        <taxon>Myrtoideae</taxon>
        <taxon>Myrteae</taxon>
        <taxon>Australasian group</taxon>
        <taxon>Rhodamnia</taxon>
    </lineage>
</organism>
<comment type="pathway">
    <text evidence="3">Protein modification; protein glycosylation.</text>
</comment>